<dbReference type="InterPro" id="IPR051566">
    <property type="entry name" value="CNKSR"/>
</dbReference>
<keyword evidence="2" id="KW-0597">Phosphoprotein</keyword>
<feature type="domain" description="CRIC" evidence="7">
    <location>
        <begin position="80"/>
        <end position="227"/>
    </location>
</feature>
<evidence type="ECO:0000259" key="5">
    <source>
        <dbReference type="PROSITE" id="PS50105"/>
    </source>
</evidence>
<evidence type="ECO:0000256" key="1">
    <source>
        <dbReference type="ARBA" id="ARBA00009498"/>
    </source>
</evidence>
<dbReference type="PANTHER" id="PTHR12844:SF42">
    <property type="entry name" value="CONNECTOR ENHANCER OF KSR PROTEIN CNK"/>
    <property type="match status" value="1"/>
</dbReference>
<evidence type="ECO:0000259" key="7">
    <source>
        <dbReference type="PROSITE" id="PS51290"/>
    </source>
</evidence>
<dbReference type="PROSITE" id="PS50105">
    <property type="entry name" value="SAM_DOMAIN"/>
    <property type="match status" value="1"/>
</dbReference>
<dbReference type="GO" id="GO:0005737">
    <property type="term" value="C:cytoplasm"/>
    <property type="evidence" value="ECO:0007669"/>
    <property type="project" value="InterPro"/>
</dbReference>
<feature type="domain" description="PH" evidence="4">
    <location>
        <begin position="749"/>
        <end position="848"/>
    </location>
</feature>
<dbReference type="Pfam" id="PF00536">
    <property type="entry name" value="SAM_1"/>
    <property type="match status" value="1"/>
</dbReference>
<feature type="domain" description="SAM" evidence="5">
    <location>
        <begin position="7"/>
        <end position="72"/>
    </location>
</feature>
<dbReference type="Pfam" id="PF10534">
    <property type="entry name" value="CRIC_ras_sig"/>
    <property type="match status" value="1"/>
</dbReference>
<reference evidence="9" key="1">
    <citation type="submission" date="2025-08" db="UniProtKB">
        <authorList>
            <consortium name="RefSeq"/>
        </authorList>
    </citation>
    <scope>IDENTIFICATION</scope>
    <source>
        <tissue evidence="9">Sperm</tissue>
    </source>
</reference>
<dbReference type="RefSeq" id="XP_032828538.1">
    <property type="nucleotide sequence ID" value="XM_032972647.1"/>
</dbReference>
<sequence>MEPISKWSPRQVVEWMKGLDDSLQEYVGRVESEKVDGEQLLAVSHQELEELGVARIGHQELILEAVDLLCALNYGLETESLRSLSQKLTASAKNLQNLVSGRGRDGCGGCSGGGGGGPVGSGAGGGGGGGVVVGGRWREDGADGLCGGGATGLGGPGCIASPGGGAGKLPNHVLTAVVELIGAAKAFLAWLDKSSFAGVSDTSTRRNDIIRLCLELTAIVQQESSPLLDTEAQILQVCKTLLVTCEHMGTVTSDPLMSQSAHLEVVHLTHINPCEGLGLYIKSTYDGLHVITGTMENSPADRCKKIHAGDEVIQVNGQTVVGWQLRNLVNALRHDPSGVTITLKKRPQCTLNSDPAPLKNMRWKPLALQGLAGVSPVHNPGSPVRVVETPSKRPKSALLNLFIPPPPNEPYTPRDREAKPELCGPAPLAAGVEALSLARRSESPNSCLDQQYRKRLVRVADGGRTLLPCYHGNGELGQSAAGRGGGGPGSERRPRPSSYGKPRPVSMPVLDCEWSPEHVPAARRDKNKDSSLLKHLSDERISPINEEELAHCGQASWGPSWATGRSGGAGGGGGGAGGGARVRATSCERPRQTLSGANGSADGDGDRRHREREEAHRRRRGGGGGGGARSDREASPGPLFSPGRPTARSGVEASTMPLFHRGPVDQVPEERDRLTAQIMDRCGVSPARKSSSPSPPHPPSESPSALDLSARQKARLAVKAAAAVAASVAGGGDGGGLSRRTVPCVELGRPDCDGWLWKKRESKGLLTPKWKKHWFVLKDGALYWYTQHNEIKAEGYISLPEFTIAPATECKRKHAFKASHPKLKPFYFAAENNDEMNRWMNRLSQATSAHEGARRGDEDYWSESDGEEGEVRESPPAPVRHLSSAAFQQLVVRLLHGGETRAPVLARHGQLPRLRRAPVVAGHDRVTRRAQRSRRHHRRRHRRHLLLRLRRRAQPLVLAGARIGLRRRRKPSHAGGWRAGVWRRRWRRQQPRASRVAQRVRRHRRLPAAAAAAVAAQPCPAVLPGRRHLQLAPHAQRGGGVGGVRRAPSLVGGTQR</sequence>
<dbReference type="InterPro" id="IPR017874">
    <property type="entry name" value="CRIC_domain"/>
</dbReference>
<evidence type="ECO:0000256" key="3">
    <source>
        <dbReference type="SAM" id="MobiDB-lite"/>
    </source>
</evidence>
<keyword evidence="9" id="KW-0418">Kinase</keyword>
<dbReference type="InterPro" id="IPR001660">
    <property type="entry name" value="SAM"/>
</dbReference>
<dbReference type="SUPFAM" id="SSF50729">
    <property type="entry name" value="PH domain-like"/>
    <property type="match status" value="1"/>
</dbReference>
<keyword evidence="8" id="KW-1185">Reference proteome</keyword>
<dbReference type="InterPro" id="IPR049628">
    <property type="entry name" value="CNK1-3_SAM"/>
</dbReference>
<feature type="compositionally biased region" description="Basic and acidic residues" evidence="3">
    <location>
        <begin position="604"/>
        <end position="616"/>
    </location>
</feature>
<dbReference type="Gene3D" id="1.10.150.50">
    <property type="entry name" value="Transcription Factor, Ets-1"/>
    <property type="match status" value="1"/>
</dbReference>
<feature type="region of interest" description="Disordered" evidence="3">
    <location>
        <begin position="1034"/>
        <end position="1056"/>
    </location>
</feature>
<proteinExistence type="inferred from homology"/>
<evidence type="ECO:0000259" key="4">
    <source>
        <dbReference type="PROSITE" id="PS50003"/>
    </source>
</evidence>
<dbReference type="SUPFAM" id="SSF47769">
    <property type="entry name" value="SAM/Pointed domain"/>
    <property type="match status" value="1"/>
</dbReference>
<dbReference type="Pfam" id="PF06663">
    <property type="entry name" value="CNK2_3_dom"/>
    <property type="match status" value="1"/>
</dbReference>
<feature type="compositionally biased region" description="Acidic residues" evidence="3">
    <location>
        <begin position="859"/>
        <end position="870"/>
    </location>
</feature>
<dbReference type="PROSITE" id="PS50003">
    <property type="entry name" value="PH_DOMAIN"/>
    <property type="match status" value="1"/>
</dbReference>
<evidence type="ECO:0000259" key="6">
    <source>
        <dbReference type="PROSITE" id="PS50106"/>
    </source>
</evidence>
<feature type="compositionally biased region" description="Gly residues" evidence="3">
    <location>
        <begin position="565"/>
        <end position="580"/>
    </location>
</feature>
<dbReference type="InterPro" id="IPR036034">
    <property type="entry name" value="PDZ_sf"/>
</dbReference>
<dbReference type="GO" id="GO:0016020">
    <property type="term" value="C:membrane"/>
    <property type="evidence" value="ECO:0007669"/>
    <property type="project" value="InterPro"/>
</dbReference>
<gene>
    <name evidence="9" type="primary">CNKSR2</name>
</gene>
<dbReference type="CTD" id="22866"/>
<dbReference type="Pfam" id="PF00595">
    <property type="entry name" value="PDZ"/>
    <property type="match status" value="1"/>
</dbReference>
<keyword evidence="9" id="KW-0808">Transferase</keyword>
<dbReference type="SUPFAM" id="SSF50156">
    <property type="entry name" value="PDZ domain-like"/>
    <property type="match status" value="1"/>
</dbReference>
<accession>A0AAJ7U2C1</accession>
<evidence type="ECO:0000313" key="9">
    <source>
        <dbReference type="RefSeq" id="XP_032828538.1"/>
    </source>
</evidence>
<dbReference type="PROSITE" id="PS50106">
    <property type="entry name" value="PDZ"/>
    <property type="match status" value="1"/>
</dbReference>
<dbReference type="FunFam" id="2.30.42.10:FF:000060">
    <property type="entry name" value="Connector enhancer of kinase suppressor of Ras 2"/>
    <property type="match status" value="1"/>
</dbReference>
<dbReference type="Gene3D" id="2.30.29.30">
    <property type="entry name" value="Pleckstrin-homology domain (PH domain)/Phosphotyrosine-binding domain (PTB)"/>
    <property type="match status" value="1"/>
</dbReference>
<dbReference type="SMART" id="SM00233">
    <property type="entry name" value="PH"/>
    <property type="match status" value="1"/>
</dbReference>
<evidence type="ECO:0000313" key="8">
    <source>
        <dbReference type="Proteomes" id="UP001318040"/>
    </source>
</evidence>
<feature type="region of interest" description="Disordered" evidence="3">
    <location>
        <begin position="555"/>
        <end position="669"/>
    </location>
</feature>
<dbReference type="Proteomes" id="UP001318040">
    <property type="component" value="Chromosome 49"/>
</dbReference>
<feature type="region of interest" description="Disordered" evidence="3">
    <location>
        <begin position="470"/>
        <end position="510"/>
    </location>
</feature>
<dbReference type="InterPro" id="IPR013761">
    <property type="entry name" value="SAM/pointed_sf"/>
</dbReference>
<dbReference type="InterPro" id="IPR001849">
    <property type="entry name" value="PH_domain"/>
</dbReference>
<dbReference type="PROSITE" id="PS51290">
    <property type="entry name" value="CRIC"/>
    <property type="match status" value="1"/>
</dbReference>
<dbReference type="InterPro" id="IPR011993">
    <property type="entry name" value="PH-like_dom_sf"/>
</dbReference>
<dbReference type="InterPro" id="IPR001478">
    <property type="entry name" value="PDZ"/>
</dbReference>
<feature type="region of interest" description="Disordered" evidence="3">
    <location>
        <begin position="684"/>
        <end position="711"/>
    </location>
</feature>
<dbReference type="SMART" id="SM00454">
    <property type="entry name" value="SAM"/>
    <property type="match status" value="1"/>
</dbReference>
<dbReference type="SMART" id="SM00228">
    <property type="entry name" value="PDZ"/>
    <property type="match status" value="1"/>
</dbReference>
<evidence type="ECO:0000256" key="2">
    <source>
        <dbReference type="ARBA" id="ARBA00022553"/>
    </source>
</evidence>
<organism evidence="8 9">
    <name type="scientific">Petromyzon marinus</name>
    <name type="common">Sea lamprey</name>
    <dbReference type="NCBI Taxonomy" id="7757"/>
    <lineage>
        <taxon>Eukaryota</taxon>
        <taxon>Metazoa</taxon>
        <taxon>Chordata</taxon>
        <taxon>Craniata</taxon>
        <taxon>Vertebrata</taxon>
        <taxon>Cyclostomata</taxon>
        <taxon>Hyperoartia</taxon>
        <taxon>Petromyzontiformes</taxon>
        <taxon>Petromyzontidae</taxon>
        <taxon>Petromyzon</taxon>
    </lineage>
</organism>
<dbReference type="GO" id="GO:0009966">
    <property type="term" value="P:regulation of signal transduction"/>
    <property type="evidence" value="ECO:0007669"/>
    <property type="project" value="InterPro"/>
</dbReference>
<dbReference type="KEGG" id="pmrn:116952923"/>
<name>A0AAJ7U2C1_PETMA</name>
<feature type="domain" description="PDZ" evidence="6">
    <location>
        <begin position="265"/>
        <end position="347"/>
    </location>
</feature>
<dbReference type="Pfam" id="PF00169">
    <property type="entry name" value="PH"/>
    <property type="match status" value="1"/>
</dbReference>
<protein>
    <submittedName>
        <fullName evidence="9">Connector enhancer of kinase suppressor of ras 2 isoform X1</fullName>
    </submittedName>
</protein>
<dbReference type="AlphaFoldDB" id="A0AAJ7U2C1"/>
<dbReference type="FunFam" id="1.10.150.50:FF:000019">
    <property type="entry name" value="Connector enhancer of kinase suppressor of Ras 2"/>
    <property type="match status" value="1"/>
</dbReference>
<dbReference type="Gene3D" id="2.30.42.10">
    <property type="match status" value="1"/>
</dbReference>
<dbReference type="GO" id="GO:0016301">
    <property type="term" value="F:kinase activity"/>
    <property type="evidence" value="ECO:0007669"/>
    <property type="project" value="UniProtKB-KW"/>
</dbReference>
<dbReference type="CDD" id="cd06748">
    <property type="entry name" value="PDZ_CNK1_2_3-like"/>
    <property type="match status" value="1"/>
</dbReference>
<comment type="similarity">
    <text evidence="1">Belongs to the CNKSR family.</text>
</comment>
<dbReference type="CDD" id="cd09511">
    <property type="entry name" value="SAM_CNK1_2_3-suppressor"/>
    <property type="match status" value="1"/>
</dbReference>
<dbReference type="InterPro" id="IPR010599">
    <property type="entry name" value="CNK2/3_dom"/>
</dbReference>
<feature type="region of interest" description="Disordered" evidence="3">
    <location>
        <begin position="846"/>
        <end position="877"/>
    </location>
</feature>
<dbReference type="PANTHER" id="PTHR12844">
    <property type="entry name" value="CONNECTOR ENCHANCER OF KINASE SUPPRESSOR OF RAS"/>
    <property type="match status" value="1"/>
</dbReference>